<dbReference type="Proteomes" id="UP000031189">
    <property type="component" value="Unassembled WGS sequence"/>
</dbReference>
<dbReference type="RefSeq" id="WP_039678832.1">
    <property type="nucleotide sequence ID" value="NZ_JAWGXO010000008.1"/>
</dbReference>
<dbReference type="EMBL" id="JWHR01000057">
    <property type="protein sequence ID" value="KHS58011.1"/>
    <property type="molecule type" value="Genomic_DNA"/>
</dbReference>
<dbReference type="OrthoDB" id="1747609at2"/>
<name>A0A0B3VMJ8_9FIRM</name>
<comment type="caution">
    <text evidence="1">The sequence shown here is derived from an EMBL/GenBank/DDBJ whole genome shotgun (WGS) entry which is preliminary data.</text>
</comment>
<evidence type="ECO:0000313" key="1">
    <source>
        <dbReference type="EMBL" id="KHS58011.1"/>
    </source>
</evidence>
<sequence length="253" mass="29463">MGDLGVKYIFESQDQLASNIRSILKSLQHKDYNNYIEKLYEGFINDIYENTYTFKESKKILTTLYYSLEMIKENLDKNNLLRKGDFFEGNVNSQCLAEEIINGIVISSRNEHEEGKLKYYGYLLGNIMFKDNLDRDECNRLIKLSRQLTYCQIKLINMYVISQTIQIPILQREDYTKIGIGDYKLLGILQDTLDMIQKSILNGSGKLVLDMVQINPSKIKVQGIGTLLYNYMSLNKMPYDELEDILDLLSKHK</sequence>
<keyword evidence="2" id="KW-1185">Reference proteome</keyword>
<reference evidence="1 2" key="1">
    <citation type="submission" date="2014-12" db="EMBL/GenBank/DDBJ databases">
        <title>Draft genome sequence of Terrisporobacter sp. 08-306576, isolated from the blood culture of a bacteremia patient.</title>
        <authorList>
            <person name="Lund L.C."/>
            <person name="Sydenham T.V."/>
            <person name="Hogh S.V."/>
            <person name="Skov M.N."/>
            <person name="Kemp M."/>
            <person name="Justesen U.S."/>
        </authorList>
    </citation>
    <scope>NUCLEOTIDE SEQUENCE [LARGE SCALE GENOMIC DNA]</scope>
    <source>
        <strain evidence="1 2">08-306576</strain>
    </source>
</reference>
<protein>
    <submittedName>
        <fullName evidence="1">Uncharacterized protein</fullName>
    </submittedName>
</protein>
<accession>A0A0B3VMJ8</accession>
<dbReference type="AlphaFoldDB" id="A0A0B3VMJ8"/>
<gene>
    <name evidence="1" type="ORF">QX51_05140</name>
</gene>
<evidence type="ECO:0000313" key="2">
    <source>
        <dbReference type="Proteomes" id="UP000031189"/>
    </source>
</evidence>
<organism evidence="1 2">
    <name type="scientific">Terrisporobacter othiniensis</name>
    <dbReference type="NCBI Taxonomy" id="1577792"/>
    <lineage>
        <taxon>Bacteria</taxon>
        <taxon>Bacillati</taxon>
        <taxon>Bacillota</taxon>
        <taxon>Clostridia</taxon>
        <taxon>Peptostreptococcales</taxon>
        <taxon>Peptostreptococcaceae</taxon>
        <taxon>Terrisporobacter</taxon>
    </lineage>
</organism>
<proteinExistence type="predicted"/>